<accession>A0A8K0P710</accession>
<dbReference type="PROSITE" id="PS51650">
    <property type="entry name" value="C2_DOCK"/>
    <property type="match status" value="1"/>
</dbReference>
<gene>
    <name evidence="3" type="ORF">J437_LFUL014092</name>
</gene>
<dbReference type="AlphaFoldDB" id="A0A8K0P710"/>
<dbReference type="InterPro" id="IPR027007">
    <property type="entry name" value="C2_DOCK-type_domain"/>
</dbReference>
<proteinExistence type="inferred from homology"/>
<dbReference type="InterPro" id="IPR026791">
    <property type="entry name" value="DOCK"/>
</dbReference>
<reference evidence="3" key="2">
    <citation type="submission" date="2017-10" db="EMBL/GenBank/DDBJ databases">
        <title>Ladona fulva Genome sequencing and assembly.</title>
        <authorList>
            <person name="Murali S."/>
            <person name="Richards S."/>
            <person name="Bandaranaike D."/>
            <person name="Bellair M."/>
            <person name="Blankenburg K."/>
            <person name="Chao H."/>
            <person name="Dinh H."/>
            <person name="Doddapaneni H."/>
            <person name="Dugan-Rocha S."/>
            <person name="Elkadiri S."/>
            <person name="Gnanaolivu R."/>
            <person name="Hernandez B."/>
            <person name="Skinner E."/>
            <person name="Javaid M."/>
            <person name="Lee S."/>
            <person name="Li M."/>
            <person name="Ming W."/>
            <person name="Munidasa M."/>
            <person name="Muniz J."/>
            <person name="Nguyen L."/>
            <person name="Hughes D."/>
            <person name="Osuji N."/>
            <person name="Pu L.-L."/>
            <person name="Puazo M."/>
            <person name="Qu C."/>
            <person name="Quiroz J."/>
            <person name="Raj R."/>
            <person name="Weissenberger G."/>
            <person name="Xin Y."/>
            <person name="Zou X."/>
            <person name="Han Y."/>
            <person name="Worley K."/>
            <person name="Muzny D."/>
            <person name="Gibbs R."/>
        </authorList>
    </citation>
    <scope>NUCLEOTIDE SEQUENCE</scope>
    <source>
        <strain evidence="3">Sampled in the wild</strain>
    </source>
</reference>
<name>A0A8K0P710_LADFU</name>
<dbReference type="GO" id="GO:0007264">
    <property type="term" value="P:small GTPase-mediated signal transduction"/>
    <property type="evidence" value="ECO:0007669"/>
    <property type="project" value="InterPro"/>
</dbReference>
<dbReference type="Proteomes" id="UP000792457">
    <property type="component" value="Unassembled WGS sequence"/>
</dbReference>
<evidence type="ECO:0000313" key="4">
    <source>
        <dbReference type="Proteomes" id="UP000792457"/>
    </source>
</evidence>
<dbReference type="GO" id="GO:0005085">
    <property type="term" value="F:guanyl-nucleotide exchange factor activity"/>
    <property type="evidence" value="ECO:0007669"/>
    <property type="project" value="InterPro"/>
</dbReference>
<protein>
    <recommendedName>
        <fullName evidence="2">C2 DOCK-type domain-containing protein</fullName>
    </recommendedName>
</protein>
<evidence type="ECO:0000313" key="3">
    <source>
        <dbReference type="EMBL" id="KAG8235462.1"/>
    </source>
</evidence>
<feature type="domain" description="C2 DOCK-type" evidence="2">
    <location>
        <begin position="131"/>
        <end position="172"/>
    </location>
</feature>
<comment type="caution">
    <text evidence="3">The sequence shown here is derived from an EMBL/GenBank/DDBJ whole genome shotgun (WGS) entry which is preliminary data.</text>
</comment>
<dbReference type="OrthoDB" id="47328at2759"/>
<evidence type="ECO:0000256" key="1">
    <source>
        <dbReference type="PROSITE-ProRule" id="PRU00983"/>
    </source>
</evidence>
<dbReference type="PANTHER" id="PTHR23317">
    <property type="entry name" value="DEDICATOR OF CYTOKINESIS DOCK"/>
    <property type="match status" value="1"/>
</dbReference>
<evidence type="ECO:0000259" key="2">
    <source>
        <dbReference type="PROSITE" id="PS51650"/>
    </source>
</evidence>
<dbReference type="EMBL" id="KZ308912">
    <property type="protein sequence ID" value="KAG8235462.1"/>
    <property type="molecule type" value="Genomic_DNA"/>
</dbReference>
<dbReference type="PANTHER" id="PTHR23317:SF26">
    <property type="entry name" value="ZIZIMIN, ISOFORM K"/>
    <property type="match status" value="1"/>
</dbReference>
<feature type="non-terminal residue" evidence="3">
    <location>
        <position position="172"/>
    </location>
</feature>
<comment type="similarity">
    <text evidence="1">Belongs to the DOCK family.</text>
</comment>
<sequence>MRTVQSFCKRLGYYRMPFAWSARPLFSSHNQLSTTAEFSPIYRQEVGKLSDEDLIKILADFKKPEKMSRWTVIPGTIDITVENFTDLLPNSLTSSMIPLKPFPAPPVEAATIEIAEFDPPSSSPHPHTTFLHNAHIYPRSLRFESQRMFARARNIACTVEIRDSDKAGAQPL</sequence>
<organism evidence="3 4">
    <name type="scientific">Ladona fulva</name>
    <name type="common">Scarce chaser dragonfly</name>
    <name type="synonym">Libellula fulva</name>
    <dbReference type="NCBI Taxonomy" id="123851"/>
    <lineage>
        <taxon>Eukaryota</taxon>
        <taxon>Metazoa</taxon>
        <taxon>Ecdysozoa</taxon>
        <taxon>Arthropoda</taxon>
        <taxon>Hexapoda</taxon>
        <taxon>Insecta</taxon>
        <taxon>Pterygota</taxon>
        <taxon>Palaeoptera</taxon>
        <taxon>Odonata</taxon>
        <taxon>Epiprocta</taxon>
        <taxon>Anisoptera</taxon>
        <taxon>Libelluloidea</taxon>
        <taxon>Libellulidae</taxon>
        <taxon>Ladona</taxon>
    </lineage>
</organism>
<reference evidence="3" key="1">
    <citation type="submission" date="2013-04" db="EMBL/GenBank/DDBJ databases">
        <authorList>
            <person name="Qu J."/>
            <person name="Murali S.C."/>
            <person name="Bandaranaike D."/>
            <person name="Bellair M."/>
            <person name="Blankenburg K."/>
            <person name="Chao H."/>
            <person name="Dinh H."/>
            <person name="Doddapaneni H."/>
            <person name="Downs B."/>
            <person name="Dugan-Rocha S."/>
            <person name="Elkadiri S."/>
            <person name="Gnanaolivu R.D."/>
            <person name="Hernandez B."/>
            <person name="Javaid M."/>
            <person name="Jayaseelan J.C."/>
            <person name="Lee S."/>
            <person name="Li M."/>
            <person name="Ming W."/>
            <person name="Munidasa M."/>
            <person name="Muniz J."/>
            <person name="Nguyen L."/>
            <person name="Ongeri F."/>
            <person name="Osuji N."/>
            <person name="Pu L.-L."/>
            <person name="Puazo M."/>
            <person name="Qu C."/>
            <person name="Quiroz J."/>
            <person name="Raj R."/>
            <person name="Weissenberger G."/>
            <person name="Xin Y."/>
            <person name="Zou X."/>
            <person name="Han Y."/>
            <person name="Richards S."/>
            <person name="Worley K."/>
            <person name="Muzny D."/>
            <person name="Gibbs R."/>
        </authorList>
    </citation>
    <scope>NUCLEOTIDE SEQUENCE</scope>
    <source>
        <strain evidence="3">Sampled in the wild</strain>
    </source>
</reference>
<keyword evidence="4" id="KW-1185">Reference proteome</keyword>